<dbReference type="InterPro" id="IPR011118">
    <property type="entry name" value="Tannase/feruloyl_esterase"/>
</dbReference>
<dbReference type="AlphaFoldDB" id="A0A6M2BTR3"/>
<dbReference type="EMBL" id="JAAMOW010000006">
    <property type="protein sequence ID" value="NGY05601.1"/>
    <property type="molecule type" value="Genomic_DNA"/>
</dbReference>
<keyword evidence="2" id="KW-0719">Serine esterase</keyword>
<dbReference type="GO" id="GO:0046872">
    <property type="term" value="F:metal ion binding"/>
    <property type="evidence" value="ECO:0007669"/>
    <property type="project" value="UniProtKB-KW"/>
</dbReference>
<comment type="caution">
    <text evidence="8">The sequence shown here is derived from an EMBL/GenBank/DDBJ whole genome shotgun (WGS) entry which is preliminary data.</text>
</comment>
<keyword evidence="6" id="KW-0106">Calcium</keyword>
<gene>
    <name evidence="8" type="ORF">G7Y85_12580</name>
</gene>
<keyword evidence="4" id="KW-0732">Signal</keyword>
<dbReference type="InterPro" id="IPR029058">
    <property type="entry name" value="AB_hydrolase_fold"/>
</dbReference>
<dbReference type="Proteomes" id="UP000472676">
    <property type="component" value="Unassembled WGS sequence"/>
</dbReference>
<evidence type="ECO:0000256" key="1">
    <source>
        <dbReference type="ARBA" id="ARBA00006249"/>
    </source>
</evidence>
<protein>
    <submittedName>
        <fullName evidence="8">Tannase/feruloyl esterase family alpha/beta hydrolase</fullName>
    </submittedName>
</protein>
<evidence type="ECO:0000256" key="2">
    <source>
        <dbReference type="ARBA" id="ARBA00022487"/>
    </source>
</evidence>
<accession>A0A6M2BTR3</accession>
<evidence type="ECO:0000256" key="6">
    <source>
        <dbReference type="ARBA" id="ARBA00022837"/>
    </source>
</evidence>
<comment type="similarity">
    <text evidence="1">Belongs to the tannase family.</text>
</comment>
<proteinExistence type="inferred from homology"/>
<evidence type="ECO:0000256" key="7">
    <source>
        <dbReference type="ARBA" id="ARBA00023157"/>
    </source>
</evidence>
<reference evidence="8 9" key="1">
    <citation type="journal article" date="2014" name="Int. J. Syst. Evol. Microbiol.">
        <title>Solimonas terrae sp. nov., isolated from soil.</title>
        <authorList>
            <person name="Kim S.J."/>
            <person name="Moon J.Y."/>
            <person name="Weon H.Y."/>
            <person name="Ahn J.H."/>
            <person name="Chen W.M."/>
            <person name="Kwon S.W."/>
        </authorList>
    </citation>
    <scope>NUCLEOTIDE SEQUENCE [LARGE SCALE GENOMIC DNA]</scope>
    <source>
        <strain evidence="8 9">KIS83-12</strain>
    </source>
</reference>
<keyword evidence="5 8" id="KW-0378">Hydrolase</keyword>
<dbReference type="RefSeq" id="WP_166257428.1">
    <property type="nucleotide sequence ID" value="NZ_JAAMOW010000006.1"/>
</dbReference>
<dbReference type="PANTHER" id="PTHR33938:SF15">
    <property type="entry name" value="FERULOYL ESTERASE B-RELATED"/>
    <property type="match status" value="1"/>
</dbReference>
<organism evidence="8 9">
    <name type="scientific">Solimonas terrae</name>
    <dbReference type="NCBI Taxonomy" id="1396819"/>
    <lineage>
        <taxon>Bacteria</taxon>
        <taxon>Pseudomonadati</taxon>
        <taxon>Pseudomonadota</taxon>
        <taxon>Gammaproteobacteria</taxon>
        <taxon>Nevskiales</taxon>
        <taxon>Nevskiaceae</taxon>
        <taxon>Solimonas</taxon>
    </lineage>
</organism>
<dbReference type="SUPFAM" id="SSF53474">
    <property type="entry name" value="alpha/beta-Hydrolases"/>
    <property type="match status" value="1"/>
</dbReference>
<dbReference type="Pfam" id="PF07519">
    <property type="entry name" value="Tannase"/>
    <property type="match status" value="1"/>
</dbReference>
<evidence type="ECO:0000313" key="8">
    <source>
        <dbReference type="EMBL" id="NGY05601.1"/>
    </source>
</evidence>
<evidence type="ECO:0000256" key="3">
    <source>
        <dbReference type="ARBA" id="ARBA00022723"/>
    </source>
</evidence>
<evidence type="ECO:0000256" key="5">
    <source>
        <dbReference type="ARBA" id="ARBA00022801"/>
    </source>
</evidence>
<evidence type="ECO:0000313" key="9">
    <source>
        <dbReference type="Proteomes" id="UP000472676"/>
    </source>
</evidence>
<sequence>MLLLPLLAALVGCVSKDVAERCERLAGLPLDHARVVAAEPHRGGREFSLAGAWFGRPFFHEPASCRVELELTPSADSKIRTAVWLPSEHWNGRLQGVGVGGFGGSIDTTSLRFSLENGSVGVGTDTGHEGNDRDGTWALGHPEKMKDFAWRAVHVSNVVARSLIQAYYGRPPEHAYFTGCSGGGREALVEAERFPQDYDGIMAGAPGLNILPAWAWIQLRIKRAGAFIPPQKIPTVAAATLAACDARDGVTDGIIDDPRRCHFDPAILQCKAGDRADCLTPGQVQSLRDIYSGPGAGFHGFEPGGELGDKGGWLTWITGKKPGDNFEYAYVQDFYRYTVYGDASWSLESFDFSRDSALMLNKGIEYGSDASDPDLSAFAARGGKLILYQGWSDPAVTPQTTVDFYESVRERMGAEQVADFARLYMVPGMQHCVGGPGPNFFGTMPPAAGADPHRDMAAALERWVENGSAPDAIIATKYDDDIQPFFAPQKAKRLRSRPLCPYPQVARWTGVGSTDLAENFRCTDVAQ</sequence>
<keyword evidence="3" id="KW-0479">Metal-binding</keyword>
<keyword evidence="7" id="KW-1015">Disulfide bond</keyword>
<dbReference type="PANTHER" id="PTHR33938">
    <property type="entry name" value="FERULOYL ESTERASE B-RELATED"/>
    <property type="match status" value="1"/>
</dbReference>
<dbReference type="GO" id="GO:0052689">
    <property type="term" value="F:carboxylic ester hydrolase activity"/>
    <property type="evidence" value="ECO:0007669"/>
    <property type="project" value="UniProtKB-KW"/>
</dbReference>
<evidence type="ECO:0000256" key="4">
    <source>
        <dbReference type="ARBA" id="ARBA00022729"/>
    </source>
</evidence>
<name>A0A6M2BTR3_9GAMM</name>
<keyword evidence="9" id="KW-1185">Reference proteome</keyword>